<dbReference type="Gene3D" id="3.60.21.10">
    <property type="match status" value="1"/>
</dbReference>
<organism evidence="2 3">
    <name type="scientific">Scylla paramamosain</name>
    <name type="common">Mud crab</name>
    <dbReference type="NCBI Taxonomy" id="85552"/>
    <lineage>
        <taxon>Eukaryota</taxon>
        <taxon>Metazoa</taxon>
        <taxon>Ecdysozoa</taxon>
        <taxon>Arthropoda</taxon>
        <taxon>Crustacea</taxon>
        <taxon>Multicrustacea</taxon>
        <taxon>Malacostraca</taxon>
        <taxon>Eumalacostraca</taxon>
        <taxon>Eucarida</taxon>
        <taxon>Decapoda</taxon>
        <taxon>Pleocyemata</taxon>
        <taxon>Brachyura</taxon>
        <taxon>Eubrachyura</taxon>
        <taxon>Portunoidea</taxon>
        <taxon>Portunidae</taxon>
        <taxon>Portuninae</taxon>
        <taxon>Scylla</taxon>
    </lineage>
</organism>
<feature type="region of interest" description="Disordered" evidence="1">
    <location>
        <begin position="218"/>
        <end position="240"/>
    </location>
</feature>
<evidence type="ECO:0008006" key="4">
    <source>
        <dbReference type="Google" id="ProtNLM"/>
    </source>
</evidence>
<accession>A0AAW0T072</accession>
<dbReference type="EMBL" id="JARAKH010000043">
    <property type="protein sequence ID" value="KAK8379642.1"/>
    <property type="molecule type" value="Genomic_DNA"/>
</dbReference>
<gene>
    <name evidence="2" type="ORF">O3P69_019543</name>
</gene>
<feature type="compositionally biased region" description="Gly residues" evidence="1">
    <location>
        <begin position="220"/>
        <end position="229"/>
    </location>
</feature>
<dbReference type="SUPFAM" id="SSF56300">
    <property type="entry name" value="Metallo-dependent phosphatases"/>
    <property type="match status" value="1"/>
</dbReference>
<comment type="caution">
    <text evidence="2">The sequence shown here is derived from an EMBL/GenBank/DDBJ whole genome shotgun (WGS) entry which is preliminary data.</text>
</comment>
<protein>
    <recommendedName>
        <fullName evidence="4">Calcineurin-like phosphoesterase domain-containing protein</fullName>
    </recommendedName>
</protein>
<keyword evidence="3" id="KW-1185">Reference proteome</keyword>
<evidence type="ECO:0000313" key="3">
    <source>
        <dbReference type="Proteomes" id="UP001487740"/>
    </source>
</evidence>
<reference evidence="2 3" key="1">
    <citation type="submission" date="2023-03" db="EMBL/GenBank/DDBJ databases">
        <title>High-quality genome of Scylla paramamosain provides insights in environmental adaptation.</title>
        <authorList>
            <person name="Zhang L."/>
        </authorList>
    </citation>
    <scope>NUCLEOTIDE SEQUENCE [LARGE SCALE GENOMIC DNA]</scope>
    <source>
        <strain evidence="2">LZ_2023a</strain>
        <tissue evidence="2">Muscle</tissue>
    </source>
</reference>
<dbReference type="Proteomes" id="UP001487740">
    <property type="component" value="Unassembled WGS sequence"/>
</dbReference>
<evidence type="ECO:0000313" key="2">
    <source>
        <dbReference type="EMBL" id="KAK8379642.1"/>
    </source>
</evidence>
<dbReference type="InterPro" id="IPR051918">
    <property type="entry name" value="STPP_CPPED1"/>
</dbReference>
<dbReference type="PANTHER" id="PTHR43143:SF1">
    <property type="entry name" value="SERINE_THREONINE-PROTEIN PHOSPHATASE CPPED1"/>
    <property type="match status" value="1"/>
</dbReference>
<name>A0AAW0T072_SCYPA</name>
<sequence length="240" mass="25890">MPEGAWLSTGPTKPPALHELVQGLASPRLCGHELAEVTACVAAQHVPQAGRTTGTVDGASRDTASLVFTCPAAALTGASCEVRGGSCPCLHPASSPLCPVPAPPSPLARRVCWRGSRGAVRGVGLWRTLNSQFWQDRSEVQSLAKEQDDWLDKELEYIKTTRPVHAVIFQHIPPFIESIDERTQYFNLPSDVRKQILGKFIDAGVKYVFCGHYHRNAGGEHNGPRGGGDVSSWGAVRNGY</sequence>
<dbReference type="InterPro" id="IPR029052">
    <property type="entry name" value="Metallo-depent_PP-like"/>
</dbReference>
<proteinExistence type="predicted"/>
<dbReference type="PANTHER" id="PTHR43143">
    <property type="entry name" value="METALLOPHOSPHOESTERASE, CALCINEURIN SUPERFAMILY"/>
    <property type="match status" value="1"/>
</dbReference>
<evidence type="ECO:0000256" key="1">
    <source>
        <dbReference type="SAM" id="MobiDB-lite"/>
    </source>
</evidence>
<dbReference type="AlphaFoldDB" id="A0AAW0T072"/>